<dbReference type="GO" id="GO:0003677">
    <property type="term" value="F:DNA binding"/>
    <property type="evidence" value="ECO:0007669"/>
    <property type="project" value="UniProtKB-KW"/>
</dbReference>
<evidence type="ECO:0000313" key="5">
    <source>
        <dbReference type="EMBL" id="GCC52769.1"/>
    </source>
</evidence>
<dbReference type="CDD" id="cd06170">
    <property type="entry name" value="LuxR_C_like"/>
    <property type="match status" value="1"/>
</dbReference>
<dbReference type="InterPro" id="IPR036388">
    <property type="entry name" value="WH-like_DNA-bd_sf"/>
</dbReference>
<dbReference type="PANTHER" id="PTHR44688">
    <property type="entry name" value="DNA-BINDING TRANSCRIPTIONAL ACTIVATOR DEVR_DOSR"/>
    <property type="match status" value="1"/>
</dbReference>
<evidence type="ECO:0000256" key="3">
    <source>
        <dbReference type="ARBA" id="ARBA00023163"/>
    </source>
</evidence>
<comment type="caution">
    <text evidence="5">The sequence shown here is derived from an EMBL/GenBank/DDBJ whole genome shotgun (WGS) entry which is preliminary data.</text>
</comment>
<evidence type="ECO:0000259" key="4">
    <source>
        <dbReference type="PROSITE" id="PS50043"/>
    </source>
</evidence>
<accession>A0A401UD18</accession>
<dbReference type="EMBL" id="BHXQ01000005">
    <property type="protein sequence ID" value="GCC52769.1"/>
    <property type="molecule type" value="Genomic_DNA"/>
</dbReference>
<name>A0A401UD18_9BACT</name>
<keyword evidence="1" id="KW-0805">Transcription regulation</keyword>
<dbReference type="PROSITE" id="PS00622">
    <property type="entry name" value="HTH_LUXR_1"/>
    <property type="match status" value="1"/>
</dbReference>
<keyword evidence="2" id="KW-0238">DNA-binding</keyword>
<reference evidence="5 6" key="1">
    <citation type="submission" date="2018-11" db="EMBL/GenBank/DDBJ databases">
        <title>Chryseotalea sanarue gen. nov., sp., nov., a member of the family Cytophagaceae, isolated from a brackish lake in Hamamatsu Japan.</title>
        <authorList>
            <person name="Maejima Y."/>
            <person name="Iino T."/>
            <person name="Muraguchi Y."/>
            <person name="Fukuda K."/>
            <person name="Ohkuma M."/>
            <person name="Moriuchi R."/>
            <person name="Dohra H."/>
            <person name="Kimbara K."/>
            <person name="Shintani M."/>
        </authorList>
    </citation>
    <scope>NUCLEOTIDE SEQUENCE [LARGE SCALE GENOMIC DNA]</scope>
    <source>
        <strain evidence="5 6">Ys</strain>
    </source>
</reference>
<dbReference type="PANTHER" id="PTHR44688:SF16">
    <property type="entry name" value="DNA-BINDING TRANSCRIPTIONAL ACTIVATOR DEVR_DOSR"/>
    <property type="match status" value="1"/>
</dbReference>
<dbReference type="SUPFAM" id="SSF46894">
    <property type="entry name" value="C-terminal effector domain of the bipartite response regulators"/>
    <property type="match status" value="1"/>
</dbReference>
<evidence type="ECO:0000256" key="1">
    <source>
        <dbReference type="ARBA" id="ARBA00023015"/>
    </source>
</evidence>
<dbReference type="InterPro" id="IPR016032">
    <property type="entry name" value="Sig_transdc_resp-reg_C-effctor"/>
</dbReference>
<protein>
    <recommendedName>
        <fullName evidence="4">HTH luxR-type domain-containing protein</fullName>
    </recommendedName>
</protein>
<evidence type="ECO:0000256" key="2">
    <source>
        <dbReference type="ARBA" id="ARBA00023125"/>
    </source>
</evidence>
<keyword evidence="6" id="KW-1185">Reference proteome</keyword>
<evidence type="ECO:0000313" key="6">
    <source>
        <dbReference type="Proteomes" id="UP000288227"/>
    </source>
</evidence>
<dbReference type="Gene3D" id="1.10.10.10">
    <property type="entry name" value="Winged helix-like DNA-binding domain superfamily/Winged helix DNA-binding domain"/>
    <property type="match status" value="1"/>
</dbReference>
<dbReference type="InterPro" id="IPR000792">
    <property type="entry name" value="Tscrpt_reg_LuxR_C"/>
</dbReference>
<dbReference type="PRINTS" id="PR00038">
    <property type="entry name" value="HTHLUXR"/>
</dbReference>
<dbReference type="PROSITE" id="PS50043">
    <property type="entry name" value="HTH_LUXR_2"/>
    <property type="match status" value="1"/>
</dbReference>
<feature type="domain" description="HTH luxR-type" evidence="4">
    <location>
        <begin position="9"/>
        <end position="74"/>
    </location>
</feature>
<dbReference type="Proteomes" id="UP000288227">
    <property type="component" value="Unassembled WGS sequence"/>
</dbReference>
<dbReference type="SMART" id="SM00421">
    <property type="entry name" value="HTH_LUXR"/>
    <property type="match status" value="1"/>
</dbReference>
<dbReference type="Pfam" id="PF00196">
    <property type="entry name" value="GerE"/>
    <property type="match status" value="1"/>
</dbReference>
<gene>
    <name evidence="5" type="ORF">SanaruYs_30080</name>
</gene>
<keyword evidence="3" id="KW-0804">Transcription</keyword>
<organism evidence="5 6">
    <name type="scientific">Chryseotalea sanaruensis</name>
    <dbReference type="NCBI Taxonomy" id="2482724"/>
    <lineage>
        <taxon>Bacteria</taxon>
        <taxon>Pseudomonadati</taxon>
        <taxon>Bacteroidota</taxon>
        <taxon>Cytophagia</taxon>
        <taxon>Cytophagales</taxon>
        <taxon>Chryseotaleaceae</taxon>
        <taxon>Chryseotalea</taxon>
    </lineage>
</organism>
<sequence length="93" mass="10701">MLHKELINPNNMKKLITHREQEILKLMAQGMSSKNIANELGVSFHTIQTHRKNILRKLNQNSTIRAVTVATTVGIIPSNNFNIPLYFNNDQQY</sequence>
<dbReference type="AlphaFoldDB" id="A0A401UD18"/>
<proteinExistence type="predicted"/>
<dbReference type="GO" id="GO:0006355">
    <property type="term" value="P:regulation of DNA-templated transcription"/>
    <property type="evidence" value="ECO:0007669"/>
    <property type="project" value="InterPro"/>
</dbReference>